<dbReference type="InterPro" id="IPR001304">
    <property type="entry name" value="C-type_lectin-like"/>
</dbReference>
<feature type="signal peptide" evidence="1">
    <location>
        <begin position="1"/>
        <end position="28"/>
    </location>
</feature>
<reference evidence="3" key="2">
    <citation type="submission" date="2025-08" db="UniProtKB">
        <authorList>
            <consortium name="Ensembl"/>
        </authorList>
    </citation>
    <scope>IDENTIFICATION</scope>
</reference>
<organism evidence="3 4">
    <name type="scientific">Lates calcarifer</name>
    <name type="common">Barramundi</name>
    <name type="synonym">Holocentrus calcarifer</name>
    <dbReference type="NCBI Taxonomy" id="8187"/>
    <lineage>
        <taxon>Eukaryota</taxon>
        <taxon>Metazoa</taxon>
        <taxon>Chordata</taxon>
        <taxon>Craniata</taxon>
        <taxon>Vertebrata</taxon>
        <taxon>Euteleostomi</taxon>
        <taxon>Actinopterygii</taxon>
        <taxon>Neopterygii</taxon>
        <taxon>Teleostei</taxon>
        <taxon>Neoteleostei</taxon>
        <taxon>Acanthomorphata</taxon>
        <taxon>Carangaria</taxon>
        <taxon>Carangaria incertae sedis</taxon>
        <taxon>Centropomidae</taxon>
        <taxon>Lates</taxon>
    </lineage>
</organism>
<feature type="domain" description="C-type lectin" evidence="2">
    <location>
        <begin position="32"/>
        <end position="135"/>
    </location>
</feature>
<name>A0A4W6CDR9_LATCA</name>
<protein>
    <recommendedName>
        <fullName evidence="2">C-type lectin domain-containing protein</fullName>
    </recommendedName>
</protein>
<evidence type="ECO:0000313" key="4">
    <source>
        <dbReference type="Proteomes" id="UP000314980"/>
    </source>
</evidence>
<dbReference type="InterPro" id="IPR016186">
    <property type="entry name" value="C-type_lectin-like/link_sf"/>
</dbReference>
<dbReference type="SUPFAM" id="SSF56436">
    <property type="entry name" value="C-type lectin-like"/>
    <property type="match status" value="3"/>
</dbReference>
<dbReference type="Proteomes" id="UP000314980">
    <property type="component" value="Unassembled WGS sequence"/>
</dbReference>
<sequence length="328" mass="38773">MATFQSLLFIRCLLTMTNVSLPAGLCSCLKHYYLIDEPKTWHEALDYCKEKYNNLAIVNNVEDMERLIAAAGSSYEGRVWIGLYDQSEKWIWALNDWSLYGHNDWNFRNWRSGEPNDMRTHRLMCVVSRDGFWYDAYLRSTVRLCLQHHTDLTSVRNLTENEMIQQKVPSGTLSWIGLYRHVWIWRPDNSHSDFSYWVDEHPNPDQLYHFVRSALSWSKAWTYCRQQHSDLATVFDIEDVNRLVNTAQYSTGGFTERAWIGLHDNLTSWRWSFSDSGYYGDKEADYRNWGFDQPDNFLGEQMCVEMWGGGVWLDSKNQFSSNYLQLFD</sequence>
<reference evidence="4" key="1">
    <citation type="submission" date="2015-09" db="EMBL/GenBank/DDBJ databases">
        <authorList>
            <person name="Sai Rama Sridatta P."/>
        </authorList>
    </citation>
    <scope>NUCLEOTIDE SEQUENCE [LARGE SCALE GENOMIC DNA]</scope>
</reference>
<dbReference type="InParanoid" id="A0A4W6CDR9"/>
<dbReference type="PANTHER" id="PTHR45784:SF3">
    <property type="entry name" value="C-TYPE LECTIN DOMAIN FAMILY 4 MEMBER K-LIKE-RELATED"/>
    <property type="match status" value="1"/>
</dbReference>
<keyword evidence="4" id="KW-1185">Reference proteome</keyword>
<feature type="domain" description="C-type lectin" evidence="2">
    <location>
        <begin position="208"/>
        <end position="314"/>
    </location>
</feature>
<dbReference type="Gene3D" id="3.10.100.10">
    <property type="entry name" value="Mannose-Binding Protein A, subunit A"/>
    <property type="match status" value="3"/>
</dbReference>
<dbReference type="AlphaFoldDB" id="A0A4W6CDR9"/>
<reference evidence="3" key="3">
    <citation type="submission" date="2025-09" db="UniProtKB">
        <authorList>
            <consortium name="Ensembl"/>
        </authorList>
    </citation>
    <scope>IDENTIFICATION</scope>
</reference>
<dbReference type="Ensembl" id="ENSLCAT00010009923.1">
    <property type="protein sequence ID" value="ENSLCAP00010009704.1"/>
    <property type="gene ID" value="ENSLCAG00010004654.1"/>
</dbReference>
<keyword evidence="1" id="KW-0732">Signal</keyword>
<dbReference type="GeneTree" id="ENSGT01090000260162"/>
<dbReference type="PANTHER" id="PTHR45784">
    <property type="entry name" value="C-TYPE LECTIN DOMAIN FAMILY 20 MEMBER A-RELATED"/>
    <property type="match status" value="1"/>
</dbReference>
<evidence type="ECO:0000256" key="1">
    <source>
        <dbReference type="SAM" id="SignalP"/>
    </source>
</evidence>
<feature type="domain" description="C-type lectin" evidence="2">
    <location>
        <begin position="145"/>
        <end position="203"/>
    </location>
</feature>
<dbReference type="SMART" id="SM00034">
    <property type="entry name" value="CLECT"/>
    <property type="match status" value="2"/>
</dbReference>
<feature type="chain" id="PRO_5021224531" description="C-type lectin domain-containing protein" evidence="1">
    <location>
        <begin position="29"/>
        <end position="328"/>
    </location>
</feature>
<accession>A0A4W6CDR9</accession>
<evidence type="ECO:0000313" key="3">
    <source>
        <dbReference type="Ensembl" id="ENSLCAP00010009704.1"/>
    </source>
</evidence>
<dbReference type="CDD" id="cd00037">
    <property type="entry name" value="CLECT"/>
    <property type="match status" value="2"/>
</dbReference>
<evidence type="ECO:0000259" key="2">
    <source>
        <dbReference type="PROSITE" id="PS50041"/>
    </source>
</evidence>
<dbReference type="Pfam" id="PF00059">
    <property type="entry name" value="Lectin_C"/>
    <property type="match status" value="2"/>
</dbReference>
<dbReference type="PROSITE" id="PS50041">
    <property type="entry name" value="C_TYPE_LECTIN_2"/>
    <property type="match status" value="3"/>
</dbReference>
<dbReference type="InterPro" id="IPR016187">
    <property type="entry name" value="CTDL_fold"/>
</dbReference>
<proteinExistence type="predicted"/>